<keyword evidence="8" id="KW-1133">Transmembrane helix</keyword>
<keyword evidence="5" id="KW-0486">Methionine biosynthesis</keyword>
<keyword evidence="4" id="KW-0862">Zinc</keyword>
<keyword evidence="6" id="KW-0456">Lyase</keyword>
<dbReference type="SMART" id="SM01007">
    <property type="entry name" value="Aldolase_II"/>
    <property type="match status" value="1"/>
</dbReference>
<dbReference type="WBParaSite" id="TCONS_00004410.p1">
    <property type="protein sequence ID" value="TCONS_00004410.p1"/>
    <property type="gene ID" value="XLOC_001804"/>
</dbReference>
<dbReference type="NCBIfam" id="TIGR03328">
    <property type="entry name" value="salvage_mtnB"/>
    <property type="match status" value="1"/>
</dbReference>
<evidence type="ECO:0000313" key="10">
    <source>
        <dbReference type="Proteomes" id="UP000035681"/>
    </source>
</evidence>
<feature type="domain" description="Class II aldolase/adducin N-terminal" evidence="9">
    <location>
        <begin position="178"/>
        <end position="385"/>
    </location>
</feature>
<dbReference type="InterPro" id="IPR017714">
    <property type="entry name" value="MethylthioRu-1-P_deHdtase_MtnB"/>
</dbReference>
<evidence type="ECO:0000256" key="3">
    <source>
        <dbReference type="ARBA" id="ARBA00022723"/>
    </source>
</evidence>
<dbReference type="Gene3D" id="3.40.225.10">
    <property type="entry name" value="Class II aldolase/adducin N-terminal domain"/>
    <property type="match status" value="1"/>
</dbReference>
<evidence type="ECO:0000256" key="1">
    <source>
        <dbReference type="ARBA" id="ARBA00006274"/>
    </source>
</evidence>
<evidence type="ECO:0000256" key="4">
    <source>
        <dbReference type="ARBA" id="ARBA00022833"/>
    </source>
</evidence>
<sequence length="401" mass="46804">LSFMDTTNSTLFFDYEFNKNTEKINIAESISMIVNDFPTSDKKVILKEVDKELLAEADKINAHFKKIRKSIKESSPYIDNNKNNFISITAETLVDKHLIPQIKKELGVDFNSYKKKRQVVRDISLPRINTVNVKNSSKKKEIKKEICISFYFSITFCYQYLFILFKMDLNDAEEMNGELFTQLMTQFYNLGWMYGSSGGMACCTNNDEVIYSPSSVQKERLTQNDIFIYNRVTNSISFRPKNENIKESACTPLFNYIINKTKYQCIIHTHSKYSNLLTQLIDKKSQNNIYINRNEFCINNQEMIKGIINRETNKNFSNIETIRIPIIENKPLEHQLLPDIALSLEKYPTSCAILVRNHGFFAFGPTWQRTKIMLECCEYLFELACDMINNDIDLIKINKEI</sequence>
<dbReference type="SUPFAM" id="SSF53639">
    <property type="entry name" value="AraD/HMP-PK domain-like"/>
    <property type="match status" value="1"/>
</dbReference>
<dbReference type="GO" id="GO:0019509">
    <property type="term" value="P:L-methionine salvage from methylthioadenosine"/>
    <property type="evidence" value="ECO:0007669"/>
    <property type="project" value="InterPro"/>
</dbReference>
<dbReference type="PANTHER" id="PTHR10640:SF7">
    <property type="entry name" value="METHYLTHIORIBULOSE-1-PHOSPHATE DEHYDRATASE"/>
    <property type="match status" value="1"/>
</dbReference>
<reference evidence="11" key="1">
    <citation type="submission" date="2024-02" db="UniProtKB">
        <authorList>
            <consortium name="WormBaseParasite"/>
        </authorList>
    </citation>
    <scope>IDENTIFICATION</scope>
</reference>
<dbReference type="PANTHER" id="PTHR10640">
    <property type="entry name" value="METHYLTHIORIBULOSE-1-PHOSPHATE DEHYDRATASE"/>
    <property type="match status" value="1"/>
</dbReference>
<accession>A0AAF5HZ56</accession>
<keyword evidence="10" id="KW-1185">Reference proteome</keyword>
<keyword evidence="2" id="KW-0028">Amino-acid biosynthesis</keyword>
<protein>
    <submittedName>
        <fullName evidence="11">Aldolase_II domain-containing protein</fullName>
    </submittedName>
</protein>
<dbReference type="GO" id="GO:0046872">
    <property type="term" value="F:metal ion binding"/>
    <property type="evidence" value="ECO:0007669"/>
    <property type="project" value="UniProtKB-KW"/>
</dbReference>
<dbReference type="FunFam" id="3.40.225.10:FF:000003">
    <property type="entry name" value="Methylthioribulose-1-phosphate dehydratase"/>
    <property type="match status" value="1"/>
</dbReference>
<evidence type="ECO:0000256" key="5">
    <source>
        <dbReference type="ARBA" id="ARBA00023167"/>
    </source>
</evidence>
<evidence type="ECO:0000256" key="6">
    <source>
        <dbReference type="ARBA" id="ARBA00023239"/>
    </source>
</evidence>
<keyword evidence="8" id="KW-0472">Membrane</keyword>
<name>A0AAF5HZ56_STRER</name>
<evidence type="ECO:0000259" key="9">
    <source>
        <dbReference type="SMART" id="SM01007"/>
    </source>
</evidence>
<organism evidence="10 11">
    <name type="scientific">Strongyloides stercoralis</name>
    <name type="common">Threadworm</name>
    <dbReference type="NCBI Taxonomy" id="6248"/>
    <lineage>
        <taxon>Eukaryota</taxon>
        <taxon>Metazoa</taxon>
        <taxon>Ecdysozoa</taxon>
        <taxon>Nematoda</taxon>
        <taxon>Chromadorea</taxon>
        <taxon>Rhabditida</taxon>
        <taxon>Tylenchina</taxon>
        <taxon>Panagrolaimomorpha</taxon>
        <taxon>Strongyloidoidea</taxon>
        <taxon>Strongyloididae</taxon>
        <taxon>Strongyloides</taxon>
    </lineage>
</organism>
<feature type="transmembrane region" description="Helical" evidence="8">
    <location>
        <begin position="146"/>
        <end position="165"/>
    </location>
</feature>
<evidence type="ECO:0000256" key="2">
    <source>
        <dbReference type="ARBA" id="ARBA00022605"/>
    </source>
</evidence>
<proteinExistence type="inferred from homology"/>
<dbReference type="AlphaFoldDB" id="A0AAF5HZ56"/>
<evidence type="ECO:0000256" key="8">
    <source>
        <dbReference type="SAM" id="Phobius"/>
    </source>
</evidence>
<dbReference type="InterPro" id="IPR001303">
    <property type="entry name" value="Aldolase_II/adducin_N"/>
</dbReference>
<evidence type="ECO:0000313" key="11">
    <source>
        <dbReference type="WBParaSite" id="TCONS_00004410.p1"/>
    </source>
</evidence>
<keyword evidence="8" id="KW-0812">Transmembrane</keyword>
<dbReference type="Proteomes" id="UP000035681">
    <property type="component" value="Unplaced"/>
</dbReference>
<dbReference type="InterPro" id="IPR036409">
    <property type="entry name" value="Aldolase_II/adducin_N_sf"/>
</dbReference>
<dbReference type="GO" id="GO:0046570">
    <property type="term" value="F:methylthioribulose 1-phosphate dehydratase activity"/>
    <property type="evidence" value="ECO:0007669"/>
    <property type="project" value="TreeGrafter"/>
</dbReference>
<comment type="similarity">
    <text evidence="1">Belongs to the aldolase class II family. Adducin subfamily.</text>
</comment>
<comment type="function">
    <text evidence="7">Catalyzes the dehydration of methylthioribulose-1-phosphate (MTRu-1-P) into 2,3-diketo-5-methylthiopentyl-1-phosphate (DK-MTP-1-P). Functions in the methionine salvage pathway, which plays a key role in cancer, apoptosis, microbial proliferation and inflammation. May inhibit the CASP1-related inflammatory response (pyroptosis), the CASP9-dependent apoptotic pathway and the cytochrome c-dependent and APAF1-mediated cell death.</text>
</comment>
<dbReference type="GO" id="GO:0005737">
    <property type="term" value="C:cytoplasm"/>
    <property type="evidence" value="ECO:0007669"/>
    <property type="project" value="InterPro"/>
</dbReference>
<dbReference type="Pfam" id="PF00596">
    <property type="entry name" value="Aldolase_II"/>
    <property type="match status" value="1"/>
</dbReference>
<evidence type="ECO:0000256" key="7">
    <source>
        <dbReference type="ARBA" id="ARBA00060021"/>
    </source>
</evidence>
<keyword evidence="3" id="KW-0479">Metal-binding</keyword>